<comment type="caution">
    <text evidence="6">The sequence shown here is derived from an EMBL/GenBank/DDBJ whole genome shotgun (WGS) entry which is preliminary data.</text>
</comment>
<dbReference type="InterPro" id="IPR050709">
    <property type="entry name" value="Biotin_Carboxyl_Carrier/Decarb"/>
</dbReference>
<evidence type="ECO:0000256" key="2">
    <source>
        <dbReference type="ARBA" id="ARBA00023267"/>
    </source>
</evidence>
<evidence type="ECO:0000256" key="3">
    <source>
        <dbReference type="RuleBase" id="RU364072"/>
    </source>
</evidence>
<dbReference type="EMBL" id="PVWP01000008">
    <property type="protein sequence ID" value="PSB36728.1"/>
    <property type="molecule type" value="Genomic_DNA"/>
</dbReference>
<gene>
    <name evidence="6" type="primary">accB</name>
    <name evidence="6" type="ORF">C7B81_12395</name>
</gene>
<evidence type="ECO:0000313" key="7">
    <source>
        <dbReference type="Proteomes" id="UP000238218"/>
    </source>
</evidence>
<keyword evidence="2 3" id="KW-0092">Biotin</keyword>
<evidence type="ECO:0000313" key="6">
    <source>
        <dbReference type="EMBL" id="PSB36728.1"/>
    </source>
</evidence>
<keyword evidence="3" id="KW-0275">Fatty acid biosynthesis</keyword>
<comment type="function">
    <text evidence="3">This protein is a component of the acetyl coenzyme A carboxylase complex; first, biotin carboxylase catalyzes the carboxylation of the carrier protein and then the transcarboxylase transfers the carboxyl group to form malonyl-CoA.</text>
</comment>
<keyword evidence="3" id="KW-0444">Lipid biosynthesis</keyword>
<dbReference type="CDD" id="cd06850">
    <property type="entry name" value="biotinyl_domain"/>
    <property type="match status" value="1"/>
</dbReference>
<dbReference type="InterPro" id="IPR001249">
    <property type="entry name" value="AcCoA_biotinCC"/>
</dbReference>
<keyword evidence="7" id="KW-1185">Reference proteome</keyword>
<feature type="compositionally biased region" description="Pro residues" evidence="4">
    <location>
        <begin position="71"/>
        <end position="81"/>
    </location>
</feature>
<name>A0ABX5F5T9_9CHRO</name>
<protein>
    <recommendedName>
        <fullName evidence="1 3">Biotin carboxyl carrier protein of acetyl-CoA carboxylase</fullName>
    </recommendedName>
</protein>
<dbReference type="NCBIfam" id="TIGR00531">
    <property type="entry name" value="BCCP"/>
    <property type="match status" value="1"/>
</dbReference>
<feature type="domain" description="Lipoyl-binding" evidence="5">
    <location>
        <begin position="88"/>
        <end position="164"/>
    </location>
</feature>
<dbReference type="InterPro" id="IPR011053">
    <property type="entry name" value="Single_hybrid_motif"/>
</dbReference>
<sequence length="166" mass="17346">MAMQLDHDQLRQLLALLGDSDIQELRLEGDDFRLEVRRNLPAPAPATVTMVQAPAGAPPPAPAPAAAVAPAPGPSAPPPPAASVRSDLQAVTAPMVGTFYRSSAPGEAPFVEVGSRISAGQPVCILEAMKLMNELECEFSGEVVEILVENGTPVEFGQVLMRIKAG</sequence>
<dbReference type="SUPFAM" id="SSF51230">
    <property type="entry name" value="Single hybrid motif"/>
    <property type="match status" value="1"/>
</dbReference>
<dbReference type="Proteomes" id="UP000238218">
    <property type="component" value="Unassembled WGS sequence"/>
</dbReference>
<feature type="region of interest" description="Disordered" evidence="4">
    <location>
        <begin position="53"/>
        <end position="83"/>
    </location>
</feature>
<dbReference type="PROSITE" id="PS50968">
    <property type="entry name" value="BIOTINYL_LIPOYL"/>
    <property type="match status" value="1"/>
</dbReference>
<dbReference type="Gene3D" id="2.40.50.100">
    <property type="match status" value="1"/>
</dbReference>
<evidence type="ECO:0000256" key="1">
    <source>
        <dbReference type="ARBA" id="ARBA00017562"/>
    </source>
</evidence>
<reference evidence="6 7" key="1">
    <citation type="submission" date="2018-03" db="EMBL/GenBank/DDBJ databases">
        <title>The ancient ancestry and fast evolution of plastids.</title>
        <authorList>
            <person name="Moore K.R."/>
            <person name="Magnabosco C."/>
            <person name="Momper L."/>
            <person name="Gold D.A."/>
            <person name="Bosak T."/>
            <person name="Fournier G.P."/>
        </authorList>
    </citation>
    <scope>NUCLEOTIDE SEQUENCE [LARGE SCALE GENOMIC DNA]</scope>
    <source>
        <strain evidence="6 7">CCALA 015</strain>
    </source>
</reference>
<dbReference type="PANTHER" id="PTHR45266:SF3">
    <property type="entry name" value="OXALOACETATE DECARBOXYLASE ALPHA CHAIN"/>
    <property type="match status" value="1"/>
</dbReference>
<keyword evidence="3" id="KW-0443">Lipid metabolism</keyword>
<organism evidence="6 7">
    <name type="scientific">Aphanothece cf. minutissima CCALA 015</name>
    <dbReference type="NCBI Taxonomy" id="2107695"/>
    <lineage>
        <taxon>Bacteria</taxon>
        <taxon>Bacillati</taxon>
        <taxon>Cyanobacteriota</taxon>
        <taxon>Cyanophyceae</taxon>
        <taxon>Oscillatoriophycideae</taxon>
        <taxon>Chroococcales</taxon>
        <taxon>Aphanothecaceae</taxon>
        <taxon>Aphanothece</taxon>
    </lineage>
</organism>
<comment type="pathway">
    <text evidence="3">Lipid metabolism; fatty acid biosynthesis.</text>
</comment>
<evidence type="ECO:0000259" key="5">
    <source>
        <dbReference type="PROSITE" id="PS50968"/>
    </source>
</evidence>
<evidence type="ECO:0000256" key="4">
    <source>
        <dbReference type="SAM" id="MobiDB-lite"/>
    </source>
</evidence>
<dbReference type="InterPro" id="IPR000089">
    <property type="entry name" value="Biotin_lipoyl"/>
</dbReference>
<proteinExistence type="predicted"/>
<keyword evidence="3" id="KW-0276">Fatty acid metabolism</keyword>
<dbReference type="PANTHER" id="PTHR45266">
    <property type="entry name" value="OXALOACETATE DECARBOXYLASE ALPHA CHAIN"/>
    <property type="match status" value="1"/>
</dbReference>
<dbReference type="Pfam" id="PF00364">
    <property type="entry name" value="Biotin_lipoyl"/>
    <property type="match status" value="1"/>
</dbReference>
<accession>A0ABX5F5T9</accession>
<dbReference type="PRINTS" id="PR01071">
    <property type="entry name" value="ACOABIOTINCC"/>
</dbReference>